<dbReference type="EMBL" id="UOEN01000248">
    <property type="protein sequence ID" value="VAW15023.1"/>
    <property type="molecule type" value="Genomic_DNA"/>
</dbReference>
<keyword evidence="1" id="KW-0812">Transmembrane</keyword>
<sequence>MSKIIFLVFILLSKGAFAQDAFEGLRDVVSPVEYPSKVFLILIILVCISVIAFICYLYFRKPSRDKKTNIPVKTSTEIALEQLVALAKSPLISQGNYKKYYQILSNIVRQYFEGFYHIRAVEMTSEEFLLSIKSSSKVNQPAKELLSLFLESCDMVKFAKYAPQSQEAQKSLELAQNIIQTRS</sequence>
<name>A0A3B0TFY0_9ZZZZ</name>
<reference evidence="2" key="1">
    <citation type="submission" date="2018-06" db="EMBL/GenBank/DDBJ databases">
        <authorList>
            <person name="Zhirakovskaya E."/>
        </authorList>
    </citation>
    <scope>NUCLEOTIDE SEQUENCE</scope>
</reference>
<feature type="transmembrane region" description="Helical" evidence="1">
    <location>
        <begin position="38"/>
        <end position="59"/>
    </location>
</feature>
<organism evidence="2">
    <name type="scientific">hydrothermal vent metagenome</name>
    <dbReference type="NCBI Taxonomy" id="652676"/>
    <lineage>
        <taxon>unclassified sequences</taxon>
        <taxon>metagenomes</taxon>
        <taxon>ecological metagenomes</taxon>
    </lineage>
</organism>
<protein>
    <recommendedName>
        <fullName evidence="3">DUF4129 domain-containing protein</fullName>
    </recommendedName>
</protein>
<evidence type="ECO:0008006" key="3">
    <source>
        <dbReference type="Google" id="ProtNLM"/>
    </source>
</evidence>
<keyword evidence="1" id="KW-1133">Transmembrane helix</keyword>
<dbReference type="AlphaFoldDB" id="A0A3B0TFY0"/>
<evidence type="ECO:0000256" key="1">
    <source>
        <dbReference type="SAM" id="Phobius"/>
    </source>
</evidence>
<keyword evidence="1" id="KW-0472">Membrane</keyword>
<evidence type="ECO:0000313" key="2">
    <source>
        <dbReference type="EMBL" id="VAW15023.1"/>
    </source>
</evidence>
<accession>A0A3B0TFY0</accession>
<proteinExistence type="predicted"/>
<gene>
    <name evidence="2" type="ORF">MNBD_BACTEROID05-938</name>
</gene>